<accession>A0A290ZDZ7</accession>
<feature type="domain" description="Outer membrane channel protein CpnT-like N-terminal" evidence="3">
    <location>
        <begin position="11"/>
        <end position="125"/>
    </location>
</feature>
<feature type="compositionally biased region" description="Basic and acidic residues" evidence="1">
    <location>
        <begin position="791"/>
        <end position="802"/>
    </location>
</feature>
<feature type="compositionally biased region" description="Polar residues" evidence="1">
    <location>
        <begin position="329"/>
        <end position="362"/>
    </location>
</feature>
<dbReference type="PANTHER" id="PTHR42059">
    <property type="entry name" value="TNT DOMAIN-CONTAINING PROTEIN"/>
    <property type="match status" value="1"/>
</dbReference>
<organism evidence="4 5">
    <name type="scientific">Actinosynnema pretiosum</name>
    <dbReference type="NCBI Taxonomy" id="42197"/>
    <lineage>
        <taxon>Bacteria</taxon>
        <taxon>Bacillati</taxon>
        <taxon>Actinomycetota</taxon>
        <taxon>Actinomycetes</taxon>
        <taxon>Pseudonocardiales</taxon>
        <taxon>Pseudonocardiaceae</taxon>
        <taxon>Actinosynnema</taxon>
    </lineage>
</organism>
<evidence type="ECO:0000313" key="5">
    <source>
        <dbReference type="Proteomes" id="UP000218505"/>
    </source>
</evidence>
<feature type="compositionally biased region" description="Pro residues" evidence="1">
    <location>
        <begin position="1163"/>
        <end position="1176"/>
    </location>
</feature>
<proteinExistence type="predicted"/>
<dbReference type="RefSeq" id="WP_096496956.1">
    <property type="nucleotide sequence ID" value="NZ_CP023445.1"/>
</dbReference>
<evidence type="ECO:0000259" key="2">
    <source>
        <dbReference type="Pfam" id="PF14021"/>
    </source>
</evidence>
<dbReference type="InterPro" id="IPR057746">
    <property type="entry name" value="CpnT-like_N"/>
</dbReference>
<feature type="compositionally biased region" description="Gly residues" evidence="1">
    <location>
        <begin position="371"/>
        <end position="388"/>
    </location>
</feature>
<evidence type="ECO:0000256" key="1">
    <source>
        <dbReference type="SAM" id="MobiDB-lite"/>
    </source>
</evidence>
<dbReference type="InterPro" id="IPR025331">
    <property type="entry name" value="TNT"/>
</dbReference>
<keyword evidence="5" id="KW-1185">Reference proteome</keyword>
<evidence type="ECO:0000313" key="4">
    <source>
        <dbReference type="EMBL" id="ATE57236.1"/>
    </source>
</evidence>
<feature type="compositionally biased region" description="Basic and acidic residues" evidence="1">
    <location>
        <begin position="470"/>
        <end position="482"/>
    </location>
</feature>
<feature type="region of interest" description="Disordered" evidence="1">
    <location>
        <begin position="1210"/>
        <end position="1256"/>
    </location>
</feature>
<dbReference type="InterPro" id="IPR053024">
    <property type="entry name" value="Fungal_surface_NADase"/>
</dbReference>
<feature type="domain" description="TNT" evidence="2">
    <location>
        <begin position="1228"/>
        <end position="1312"/>
    </location>
</feature>
<dbReference type="Pfam" id="PF14021">
    <property type="entry name" value="TNT"/>
    <property type="match status" value="1"/>
</dbReference>
<evidence type="ECO:0008006" key="6">
    <source>
        <dbReference type="Google" id="ProtNLM"/>
    </source>
</evidence>
<feature type="region of interest" description="Disordered" evidence="1">
    <location>
        <begin position="1068"/>
        <end position="1181"/>
    </location>
</feature>
<dbReference type="Proteomes" id="UP000218505">
    <property type="component" value="Chromosome"/>
</dbReference>
<feature type="compositionally biased region" description="Polar residues" evidence="1">
    <location>
        <begin position="850"/>
        <end position="859"/>
    </location>
</feature>
<name>A0A290ZDZ7_9PSEU</name>
<feature type="region of interest" description="Disordered" evidence="1">
    <location>
        <begin position="286"/>
        <end position="456"/>
    </location>
</feature>
<sequence>MGIELPAELAEVAARAGVSWPQADEDKLRASAAAWRAAGRGLDGLAGESDDSAGRVLGGMAGSTATAARTRWDRFIAADGDLVGAARDCHAAADRLDHAAGQIGKAKVELVRELVNLAKNADAAQASASAGQPSALLGLDTAVRGAAANAANLTAALTDSVRLDSGADVAATQPPVNPNPGVRGGLLDVVGDLVEGVVTPVVETTTRTVEAVAQPVVALVEPVVDSVVRPVVDTAAQAVGQVTGHVPGQVTEPVAAAAQQVVQPVVQQVDQVVGAGAAHVADVAPQAGQHAAPAATGAVHDHAPRHEGTTSQSAAALLDRPAQVGGTPSGSIANALSGMGNTAQHATTPQAGAPTAFQQTPGAPTAPGAHGLIGGAAGGGAAGGGAGRGADHRPTDLRAPLDQRGPLDGRNDVRAGGDGRAPDARAGDAKGAADAKGAELKDGARGAGTGWNDRPMLGDAVLADLRDVESELAEQDRADRRSPGAGHPLLGGTTPVDRTHERATAWAGDPLAQATEQAADLGHSAAPAAHLADRAVADLGQTAEHAVDLGHAAAPSAAHLPDRAVADLGQTAEHAVDLGHAAAPSAAHLPDRAVADLGQTAEHAVDLGHAAAPSAAHLADRAAADLGQTAAHAAPAAAHLADQAPADLGQVASPATPDLGHVVAGVVPDGAAPVSDRDAEWPAVPLTEPVPLVHEAIPAAGLVAGATGLVPGAAHAAERVGTWTAPVAAKAEEAADQGGLAAGVRQAGAEAAQQALGHTVASAAGDRTAGSGVPLAVDGADDHAPLPGSRLSDDAHDTRDTADGLVGAGQDAVAQGVAADGGQTTTNQFAGAPVGGGMMPPPAAGGAPTAQATHSTAHAVPQSTAFGARPQTDGVQHAGHIDAADVEPDLDDRDTGVTHRSSGLSGGVTPGEGQQVERDRDPAPAAQAPEPAQQSQQAQNDQAGIGAGLGFMPMMAIPPQAMGGGGAPMSQRAGGAPAPTGTPAGQDYDPDLKSEPRPPAKPGARPGHLDLTPDPNAPLDAPARTPLVKAPTAAEMPTAPAVPAVPAAPTPPAPSAAPTAAIPVVAAQPVAEQNAAGQTTAAQTTDQPTTEPASDPDPDRSTSDLSAFVLALFPGGSLPAPSRRPARQLPHPAESDDDYADGLRFPPGDHPQSHLVATARPAATPPSGKPSAPEPPAAVMAGYDPLAGMHERDWEHRFLARAQPPEYAWPPAELFPEGGYESGQPVKLAPGTELDRFGTPEGRVLSRSGTPYPARALPPAAATSGYRRYRVLRELPAHYTLSAEWFGQRGGGARYRATHPVADLVALGYLEELP</sequence>
<feature type="region of interest" description="Disordered" evidence="1">
    <location>
        <begin position="470"/>
        <end position="496"/>
    </location>
</feature>
<feature type="compositionally biased region" description="Low complexity" evidence="1">
    <location>
        <begin position="973"/>
        <end position="985"/>
    </location>
</feature>
<feature type="region of interest" description="Disordered" evidence="1">
    <location>
        <begin position="884"/>
        <end position="1024"/>
    </location>
</feature>
<feature type="compositionally biased region" description="Low complexity" evidence="1">
    <location>
        <begin position="923"/>
        <end position="943"/>
    </location>
</feature>
<protein>
    <recommendedName>
        <fullName evidence="6">DUF4237 domain-containing protein</fullName>
    </recommendedName>
</protein>
<feature type="region of interest" description="Disordered" evidence="1">
    <location>
        <begin position="818"/>
        <end position="859"/>
    </location>
</feature>
<dbReference type="PANTHER" id="PTHR42059:SF1">
    <property type="entry name" value="TNT DOMAIN-CONTAINING PROTEIN"/>
    <property type="match status" value="1"/>
</dbReference>
<feature type="compositionally biased region" description="Low complexity" evidence="1">
    <location>
        <begin position="286"/>
        <end position="298"/>
    </location>
</feature>
<dbReference type="GO" id="GO:0050135">
    <property type="term" value="F:NADP+ nucleosidase activity"/>
    <property type="evidence" value="ECO:0007669"/>
    <property type="project" value="InterPro"/>
</dbReference>
<feature type="compositionally biased region" description="Low complexity" evidence="1">
    <location>
        <begin position="952"/>
        <end position="961"/>
    </location>
</feature>
<dbReference type="EMBL" id="CP023445">
    <property type="protein sequence ID" value="ATE57236.1"/>
    <property type="molecule type" value="Genomic_DNA"/>
</dbReference>
<dbReference type="KEGG" id="apre:CNX65_31355"/>
<feature type="compositionally biased region" description="Basic and acidic residues" evidence="1">
    <location>
        <begin position="389"/>
        <end position="444"/>
    </location>
</feature>
<dbReference type="Pfam" id="PF25547">
    <property type="entry name" value="WXG100_2"/>
    <property type="match status" value="1"/>
</dbReference>
<reference evidence="4" key="1">
    <citation type="submission" date="2017-09" db="EMBL/GenBank/DDBJ databases">
        <title>Complete Genome Sequence of ansamitocin-producing Bacterium Actinosynnema pretiosum X47.</title>
        <authorList>
            <person name="Cao G."/>
            <person name="Zong G."/>
            <person name="Zhong C."/>
            <person name="Fu J."/>
        </authorList>
    </citation>
    <scope>NUCLEOTIDE SEQUENCE [LARGE SCALE GENOMIC DNA]</scope>
    <source>
        <strain evidence="4">X47</strain>
    </source>
</reference>
<gene>
    <name evidence="4" type="ORF">CNX65_31355</name>
</gene>
<evidence type="ECO:0000259" key="3">
    <source>
        <dbReference type="Pfam" id="PF25547"/>
    </source>
</evidence>
<feature type="compositionally biased region" description="Low complexity" evidence="1">
    <location>
        <begin position="1068"/>
        <end position="1093"/>
    </location>
</feature>
<feature type="compositionally biased region" description="Basic and acidic residues" evidence="1">
    <location>
        <begin position="299"/>
        <end position="308"/>
    </location>
</feature>
<feature type="region of interest" description="Disordered" evidence="1">
    <location>
        <begin position="767"/>
        <end position="804"/>
    </location>
</feature>